<feature type="compositionally biased region" description="Polar residues" evidence="8">
    <location>
        <begin position="93"/>
        <end position="104"/>
    </location>
</feature>
<feature type="binding site" evidence="6">
    <location>
        <position position="323"/>
    </location>
    <ligand>
        <name>S-adenosyl-L-methionine</name>
        <dbReference type="ChEBI" id="CHEBI:59789"/>
    </ligand>
</feature>
<keyword evidence="5 6" id="KW-0694">RNA-binding</keyword>
<evidence type="ECO:0000256" key="9">
    <source>
        <dbReference type="SAM" id="SignalP"/>
    </source>
</evidence>
<dbReference type="InterPro" id="IPR020598">
    <property type="entry name" value="rRNA_Ade_methylase_Trfase_N"/>
</dbReference>
<feature type="region of interest" description="Disordered" evidence="8">
    <location>
        <begin position="63"/>
        <end position="114"/>
    </location>
</feature>
<feature type="binding site" evidence="6">
    <location>
        <position position="159"/>
    </location>
    <ligand>
        <name>S-adenosyl-L-methionine</name>
        <dbReference type="ChEBI" id="CHEBI:59789"/>
    </ligand>
</feature>
<name>A0A0J9T5S3_PLAVI</name>
<feature type="chain" id="PRO_5005322920" description="rRNA adenine N(6)-methyltransferase" evidence="9">
    <location>
        <begin position="21"/>
        <end position="522"/>
    </location>
</feature>
<keyword evidence="9" id="KW-0732">Signal</keyword>
<feature type="binding site" evidence="6">
    <location>
        <position position="345"/>
    </location>
    <ligand>
        <name>S-adenosyl-L-methionine</name>
        <dbReference type="ChEBI" id="CHEBI:59789"/>
    </ligand>
</feature>
<dbReference type="EC" id="2.1.1.-" evidence="7"/>
<dbReference type="PROSITE" id="PS01131">
    <property type="entry name" value="RRNA_A_DIMETH"/>
    <property type="match status" value="1"/>
</dbReference>
<evidence type="ECO:0000256" key="4">
    <source>
        <dbReference type="ARBA" id="ARBA00022691"/>
    </source>
</evidence>
<keyword evidence="3 6" id="KW-0808">Transferase</keyword>
<evidence type="ECO:0000256" key="3">
    <source>
        <dbReference type="ARBA" id="ARBA00022679"/>
    </source>
</evidence>
<evidence type="ECO:0000256" key="5">
    <source>
        <dbReference type="ARBA" id="ARBA00022884"/>
    </source>
</evidence>
<reference evidence="11 12" key="1">
    <citation type="submission" date="2011-08" db="EMBL/GenBank/DDBJ databases">
        <title>The Genome Sequence of Plasmodium vivax Mauritania I.</title>
        <authorList>
            <consortium name="The Broad Institute Genome Sequencing Platform"/>
            <consortium name="The Broad Institute Genome Sequencing Center for Infectious Disease"/>
            <person name="Neafsey D."/>
            <person name="Carlton J."/>
            <person name="Barnwell J."/>
            <person name="Collins W."/>
            <person name="Escalante A."/>
            <person name="Mullikin J."/>
            <person name="Saul A."/>
            <person name="Guigo R."/>
            <person name="Camara F."/>
            <person name="Young S.K."/>
            <person name="Zeng Q."/>
            <person name="Gargeya S."/>
            <person name="Fitzgerald M."/>
            <person name="Haas B."/>
            <person name="Abouelleil A."/>
            <person name="Alvarado L."/>
            <person name="Arachchi H.M."/>
            <person name="Berlin A."/>
            <person name="Brown A."/>
            <person name="Chapman S.B."/>
            <person name="Chen Z."/>
            <person name="Dunbar C."/>
            <person name="Freedman E."/>
            <person name="Gearin G."/>
            <person name="Gellesch M."/>
            <person name="Goldberg J."/>
            <person name="Griggs A."/>
            <person name="Gujja S."/>
            <person name="Heiman D."/>
            <person name="Howarth C."/>
            <person name="Larson L."/>
            <person name="Lui A."/>
            <person name="MacDonald P.J.P."/>
            <person name="Montmayeur A."/>
            <person name="Murphy C."/>
            <person name="Neiman D."/>
            <person name="Pearson M."/>
            <person name="Priest M."/>
            <person name="Roberts A."/>
            <person name="Saif S."/>
            <person name="Shea T."/>
            <person name="Shenoy N."/>
            <person name="Sisk P."/>
            <person name="Stolte C."/>
            <person name="Sykes S."/>
            <person name="Wortman J."/>
            <person name="Nusbaum C."/>
            <person name="Birren B."/>
        </authorList>
    </citation>
    <scope>NUCLEOTIDE SEQUENCE [LARGE SCALE GENOMIC DNA]</scope>
    <source>
        <strain evidence="11 12">Mauritania I</strain>
    </source>
</reference>
<dbReference type="PANTHER" id="PTHR11727:SF18">
    <property type="entry name" value="RRNA ADENINE N(6)-METHYLTRANSFERASE"/>
    <property type="match status" value="1"/>
</dbReference>
<gene>
    <name evidence="11" type="ORF">PVMG_03583</name>
</gene>
<dbReference type="CDD" id="cd02440">
    <property type="entry name" value="AdoMet_MTases"/>
    <property type="match status" value="1"/>
</dbReference>
<proteinExistence type="inferred from homology"/>
<evidence type="ECO:0000256" key="2">
    <source>
        <dbReference type="ARBA" id="ARBA00022603"/>
    </source>
</evidence>
<dbReference type="InterPro" id="IPR023165">
    <property type="entry name" value="rRNA_Ade_diMease-like_C"/>
</dbReference>
<evidence type="ECO:0000313" key="12">
    <source>
        <dbReference type="Proteomes" id="UP000053776"/>
    </source>
</evidence>
<feature type="region of interest" description="Disordered" evidence="8">
    <location>
        <begin position="188"/>
        <end position="267"/>
    </location>
</feature>
<dbReference type="AlphaFoldDB" id="A0A0J9T5S3"/>
<keyword evidence="4 6" id="KW-0949">S-adenosyl-L-methionine</keyword>
<evidence type="ECO:0000256" key="1">
    <source>
        <dbReference type="ARBA" id="ARBA00022552"/>
    </source>
</evidence>
<feature type="binding site" evidence="6">
    <location>
        <position position="280"/>
    </location>
    <ligand>
        <name>S-adenosyl-L-methionine</name>
        <dbReference type="ChEBI" id="CHEBI:59789"/>
    </ligand>
</feature>
<dbReference type="HAMAP" id="MF_00607">
    <property type="entry name" value="16SrRNA_methyltr_A"/>
    <property type="match status" value="1"/>
</dbReference>
<keyword evidence="1 7" id="KW-0698">rRNA processing</keyword>
<organism evidence="11 12">
    <name type="scientific">Plasmodium vivax Mauritania I</name>
    <dbReference type="NCBI Taxonomy" id="1035515"/>
    <lineage>
        <taxon>Eukaryota</taxon>
        <taxon>Sar</taxon>
        <taxon>Alveolata</taxon>
        <taxon>Apicomplexa</taxon>
        <taxon>Aconoidasida</taxon>
        <taxon>Haemosporida</taxon>
        <taxon>Plasmodiidae</taxon>
        <taxon>Plasmodium</taxon>
        <taxon>Plasmodium (Plasmodium)</taxon>
    </lineage>
</organism>
<sequence length="522" mass="58937">MNKRGVKLTICLAIFLKIKSFLFKEANHAQTRLLKRRCGFATVGSARKRRQLPVVHYIHSAWPSNRLQQKGGRPNRGRRENNLTPHNPPFSKEPSQNDDLQDSSPHGGEIHDEGENKFIGRTFEGITIYPLEQPGGDQNILRTKIPSREFKPKRSLGQNYLKDENIIQKMVSAIELGADAFYLKDNRVGTRRGGGAKGEQKRKGKRTKNRTEHRAGNDGHKGVARADEEVANPDEEAANPDGSAANPHNCAANPDEEAANPDGPAFQSVRDQGKGIIELGCGLGQISKFLFAKYKKMTAVEIDSRALSVLSRTMPGFDFIHDDVLQINYKDLSESKATKLTVIGNLPFYITSQILFCLLDYHHYIEQAIVTIQYEVGQRIVSKVNEKSYSILSILFNLYTSPYLLFKIPSSAFYPVPKVEAAVMKIIFKQSSPNCNLLFLKEILRHSFQQRRKKLKSSLKPLLAKYSTTKELQLPPSVCHLRPQQLTPPQFVELTNFLFPLSSYPFDPAVQTKVWRKKKHGE</sequence>
<evidence type="ECO:0000256" key="6">
    <source>
        <dbReference type="PROSITE-ProRule" id="PRU01026"/>
    </source>
</evidence>
<evidence type="ECO:0000256" key="7">
    <source>
        <dbReference type="RuleBase" id="RU362106"/>
    </source>
</evidence>
<feature type="domain" description="Ribosomal RNA adenine methylase transferase N-terminal" evidence="10">
    <location>
        <begin position="265"/>
        <end position="430"/>
    </location>
</feature>
<protein>
    <recommendedName>
        <fullName evidence="7">rRNA adenine N(6)-methyltransferase</fullName>
        <ecNumber evidence="7">2.1.1.-</ecNumber>
    </recommendedName>
</protein>
<dbReference type="OrthoDB" id="74991at2759"/>
<feature type="signal peptide" evidence="9">
    <location>
        <begin position="1"/>
        <end position="20"/>
    </location>
</feature>
<feature type="compositionally biased region" description="Acidic residues" evidence="8">
    <location>
        <begin position="229"/>
        <end position="238"/>
    </location>
</feature>
<dbReference type="Gene3D" id="1.10.8.100">
    <property type="entry name" value="Ribosomal RNA adenine dimethylase-like, domain 2"/>
    <property type="match status" value="1"/>
</dbReference>
<dbReference type="Gene3D" id="3.40.50.150">
    <property type="entry name" value="Vaccinia Virus protein VP39"/>
    <property type="match status" value="2"/>
</dbReference>
<feature type="compositionally biased region" description="Basic and acidic residues" evidence="8">
    <location>
        <begin position="209"/>
        <end position="228"/>
    </location>
</feature>
<dbReference type="PROSITE" id="PS51689">
    <property type="entry name" value="SAM_RNA_A_N6_MT"/>
    <property type="match status" value="1"/>
</dbReference>
<dbReference type="InterPro" id="IPR011530">
    <property type="entry name" value="rRNA_adenine_dimethylase"/>
</dbReference>
<feature type="binding site" evidence="6">
    <location>
        <position position="161"/>
    </location>
    <ligand>
        <name>S-adenosyl-L-methionine</name>
        <dbReference type="ChEBI" id="CHEBI:59789"/>
    </ligand>
</feature>
<dbReference type="InterPro" id="IPR029063">
    <property type="entry name" value="SAM-dependent_MTases_sf"/>
</dbReference>
<comment type="similarity">
    <text evidence="6 7">Belongs to the class I-like SAM-binding methyltransferase superfamily. rRNA adenine N(6)-methyltransferase family.</text>
</comment>
<accession>A0A0J9T5S3</accession>
<dbReference type="Proteomes" id="UP000053776">
    <property type="component" value="Unassembled WGS sequence"/>
</dbReference>
<dbReference type="InterPro" id="IPR020596">
    <property type="entry name" value="rRNA_Ade_Mease_Trfase_CS"/>
</dbReference>
<feature type="binding site" evidence="6">
    <location>
        <position position="301"/>
    </location>
    <ligand>
        <name>S-adenosyl-L-methionine</name>
        <dbReference type="ChEBI" id="CHEBI:59789"/>
    </ligand>
</feature>
<evidence type="ECO:0000259" key="10">
    <source>
        <dbReference type="SMART" id="SM00650"/>
    </source>
</evidence>
<dbReference type="GO" id="GO:0000179">
    <property type="term" value="F:rRNA (adenine-N6,N6-)-dimethyltransferase activity"/>
    <property type="evidence" value="ECO:0007669"/>
    <property type="project" value="UniProtKB-UniRule"/>
</dbReference>
<evidence type="ECO:0000256" key="8">
    <source>
        <dbReference type="SAM" id="MobiDB-lite"/>
    </source>
</evidence>
<evidence type="ECO:0000313" key="11">
    <source>
        <dbReference type="EMBL" id="KMZ90022.1"/>
    </source>
</evidence>
<keyword evidence="2 6" id="KW-0489">Methyltransferase</keyword>
<dbReference type="SUPFAM" id="SSF53335">
    <property type="entry name" value="S-adenosyl-L-methionine-dependent methyltransferases"/>
    <property type="match status" value="1"/>
</dbReference>
<dbReference type="NCBIfam" id="TIGR00755">
    <property type="entry name" value="ksgA"/>
    <property type="match status" value="1"/>
</dbReference>
<dbReference type="GO" id="GO:0003723">
    <property type="term" value="F:RNA binding"/>
    <property type="evidence" value="ECO:0007669"/>
    <property type="project" value="UniProtKB-UniRule"/>
</dbReference>
<dbReference type="SMART" id="SM00650">
    <property type="entry name" value="rADc"/>
    <property type="match status" value="1"/>
</dbReference>
<dbReference type="PANTHER" id="PTHR11727">
    <property type="entry name" value="DIMETHYLADENOSINE TRANSFERASE"/>
    <property type="match status" value="1"/>
</dbReference>
<dbReference type="InterPro" id="IPR001737">
    <property type="entry name" value="KsgA/Erm"/>
</dbReference>
<dbReference type="Pfam" id="PF00398">
    <property type="entry name" value="RrnaAD"/>
    <property type="match status" value="1"/>
</dbReference>
<dbReference type="EMBL" id="KQ235117">
    <property type="protein sequence ID" value="KMZ90022.1"/>
    <property type="molecule type" value="Genomic_DNA"/>
</dbReference>